<keyword evidence="3" id="KW-1185">Reference proteome</keyword>
<gene>
    <name evidence="2" type="ORF">LJ757_03260</name>
</gene>
<evidence type="ECO:0000256" key="1">
    <source>
        <dbReference type="SAM" id="SignalP"/>
    </source>
</evidence>
<dbReference type="Proteomes" id="UP001139158">
    <property type="component" value="Unassembled WGS sequence"/>
</dbReference>
<evidence type="ECO:0000313" key="3">
    <source>
        <dbReference type="Proteomes" id="UP001139158"/>
    </source>
</evidence>
<dbReference type="RefSeq" id="WP_227894550.1">
    <property type="nucleotide sequence ID" value="NZ_CP099466.1"/>
</dbReference>
<evidence type="ECO:0008006" key="4">
    <source>
        <dbReference type="Google" id="ProtNLM"/>
    </source>
</evidence>
<feature type="signal peptide" evidence="1">
    <location>
        <begin position="1"/>
        <end position="18"/>
    </location>
</feature>
<accession>A0A9X1MB57</accession>
<comment type="caution">
    <text evidence="2">The sequence shown here is derived from an EMBL/GenBank/DDBJ whole genome shotgun (WGS) entry which is preliminary data.</text>
</comment>
<protein>
    <recommendedName>
        <fullName evidence="4">Secreted protein</fullName>
    </recommendedName>
</protein>
<evidence type="ECO:0000313" key="2">
    <source>
        <dbReference type="EMBL" id="MCC3296823.1"/>
    </source>
</evidence>
<dbReference type="EMBL" id="JAJFZV010000001">
    <property type="protein sequence ID" value="MCC3296823.1"/>
    <property type="molecule type" value="Genomic_DNA"/>
</dbReference>
<sequence>MGRTALAMILVGTGAVSAVLMTDPTASEEYAALSAELSDVTGDLEDLESRFARLSSGISSREDAVAEKEEAQIVRGLELVKREETVKAREEAVTGAEEEKAANTISDGTWTVGRDIAPGTYRSSADVGSRCYWAVLRSGSNGSDILENDIPGGGRPMVTLAEGQDFNTARCGTWEKQ</sequence>
<keyword evidence="1" id="KW-0732">Signal</keyword>
<organism evidence="2 3">
    <name type="scientific">Arthrobacter caoxuetaonis</name>
    <dbReference type="NCBI Taxonomy" id="2886935"/>
    <lineage>
        <taxon>Bacteria</taxon>
        <taxon>Bacillati</taxon>
        <taxon>Actinomycetota</taxon>
        <taxon>Actinomycetes</taxon>
        <taxon>Micrococcales</taxon>
        <taxon>Micrococcaceae</taxon>
        <taxon>Arthrobacter</taxon>
    </lineage>
</organism>
<feature type="chain" id="PRO_5040769552" description="Secreted protein" evidence="1">
    <location>
        <begin position="19"/>
        <end position="177"/>
    </location>
</feature>
<dbReference type="AlphaFoldDB" id="A0A9X1MB57"/>
<proteinExistence type="predicted"/>
<reference evidence="2" key="1">
    <citation type="submission" date="2021-10" db="EMBL/GenBank/DDBJ databases">
        <title>Novel species in genus Arthrobacter.</title>
        <authorList>
            <person name="Liu Y."/>
        </authorList>
    </citation>
    <scope>NUCLEOTIDE SEQUENCE</scope>
    <source>
        <strain evidence="2">Zg-Y453</strain>
    </source>
</reference>
<name>A0A9X1MB57_9MICC</name>